<feature type="repeat" description="WD" evidence="8">
    <location>
        <begin position="814"/>
        <end position="855"/>
    </location>
</feature>
<dbReference type="SMART" id="SM00320">
    <property type="entry name" value="WD40"/>
    <property type="match status" value="7"/>
</dbReference>
<dbReference type="Pfam" id="PF12341">
    <property type="entry name" value="Mcl1_mid"/>
    <property type="match status" value="1"/>
</dbReference>
<evidence type="ECO:0000313" key="15">
    <source>
        <dbReference type="EMBL" id="KAJ5169062.1"/>
    </source>
</evidence>
<dbReference type="PROSITE" id="PS00678">
    <property type="entry name" value="WD_REPEATS_1"/>
    <property type="match status" value="1"/>
</dbReference>
<name>A0A9W9LPS1_9EURO</name>
<dbReference type="PANTHER" id="PTHR43183:SF1">
    <property type="entry name" value="HYPOTHETICAL DIHYDROXY-ACID DEHYDRATASE (EUROFUNG)-RELATED"/>
    <property type="match status" value="1"/>
</dbReference>
<feature type="compositionally biased region" description="Basic and acidic residues" evidence="9">
    <location>
        <begin position="977"/>
        <end position="989"/>
    </location>
</feature>
<keyword evidence="3" id="KW-0479">Metal-binding</keyword>
<dbReference type="InterPro" id="IPR056740">
    <property type="entry name" value="ILV_EDD_C"/>
</dbReference>
<feature type="domain" description="WDHD1/CFT4 second beta-propeller" evidence="11">
    <location>
        <begin position="1002"/>
        <end position="1290"/>
    </location>
</feature>
<proteinExistence type="inferred from homology"/>
<dbReference type="GO" id="GO:0046872">
    <property type="term" value="F:metal ion binding"/>
    <property type="evidence" value="ECO:0007669"/>
    <property type="project" value="UniProtKB-KW"/>
</dbReference>
<evidence type="ECO:0000256" key="4">
    <source>
        <dbReference type="ARBA" id="ARBA00022737"/>
    </source>
</evidence>
<dbReference type="InterPro" id="IPR000581">
    <property type="entry name" value="ILV_EDD_N"/>
</dbReference>
<dbReference type="Gene3D" id="3.50.30.80">
    <property type="entry name" value="IlvD/EDD C-terminal domain-like"/>
    <property type="match status" value="1"/>
</dbReference>
<keyword evidence="16" id="KW-1185">Reference proteome</keyword>
<dbReference type="InterPro" id="IPR037237">
    <property type="entry name" value="IlvD/EDD_N"/>
</dbReference>
<evidence type="ECO:0000313" key="16">
    <source>
        <dbReference type="Proteomes" id="UP001149163"/>
    </source>
</evidence>
<dbReference type="InterPro" id="IPR048591">
    <property type="entry name" value="WDHD1/CFT4_hel"/>
</dbReference>
<gene>
    <name evidence="15" type="ORF">N7482_004656</name>
</gene>
<dbReference type="InterPro" id="IPR036322">
    <property type="entry name" value="WD40_repeat_dom_sf"/>
</dbReference>
<feature type="domain" description="Dihydroxy-acid/6-phosphogluconate dehydratase N-terminal" evidence="10">
    <location>
        <begin position="57"/>
        <end position="370"/>
    </location>
</feature>
<evidence type="ECO:0000256" key="5">
    <source>
        <dbReference type="ARBA" id="ARBA00023004"/>
    </source>
</evidence>
<keyword evidence="6" id="KW-0411">Iron-sulfur</keyword>
<dbReference type="OrthoDB" id="427368at2759"/>
<dbReference type="InterPro" id="IPR022100">
    <property type="entry name" value="WDHD1/CFT4_beta-prop_2nd"/>
</dbReference>
<feature type="domain" description="Dihydroxy-acid/6-phosphogluconate dehydratase C-terminal" evidence="14">
    <location>
        <begin position="386"/>
        <end position="589"/>
    </location>
</feature>
<reference evidence="15" key="2">
    <citation type="journal article" date="2023" name="IMA Fungus">
        <title>Comparative genomic study of the Penicillium genus elucidates a diverse pangenome and 15 lateral gene transfer events.</title>
        <authorList>
            <person name="Petersen C."/>
            <person name="Sorensen T."/>
            <person name="Nielsen M.R."/>
            <person name="Sondergaard T.E."/>
            <person name="Sorensen J.L."/>
            <person name="Fitzpatrick D.A."/>
            <person name="Frisvad J.C."/>
            <person name="Nielsen K.L."/>
        </authorList>
    </citation>
    <scope>NUCLEOTIDE SEQUENCE</scope>
    <source>
        <strain evidence="15">IBT 26290</strain>
    </source>
</reference>
<comment type="caution">
    <text evidence="15">The sequence shown here is derived from an EMBL/GenBank/DDBJ whole genome shotgun (WGS) entry which is preliminary data.</text>
</comment>
<accession>A0A9W9LPS1</accession>
<keyword evidence="2 8" id="KW-0853">WD repeat</keyword>
<evidence type="ECO:0000259" key="13">
    <source>
        <dbReference type="Pfam" id="PF24817"/>
    </source>
</evidence>
<evidence type="ECO:0000256" key="6">
    <source>
        <dbReference type="ARBA" id="ARBA00023014"/>
    </source>
</evidence>
<dbReference type="InterPro" id="IPR042096">
    <property type="entry name" value="Dihydro-acid_dehy_C"/>
</dbReference>
<comment type="similarity">
    <text evidence="1">Belongs to the IlvD/Edd family.</text>
</comment>
<dbReference type="GO" id="GO:0051536">
    <property type="term" value="F:iron-sulfur cluster binding"/>
    <property type="evidence" value="ECO:0007669"/>
    <property type="project" value="UniProtKB-KW"/>
</dbReference>
<feature type="domain" description="WDHD1 first WD40" evidence="13">
    <location>
        <begin position="601"/>
        <end position="882"/>
    </location>
</feature>
<evidence type="ECO:0000259" key="10">
    <source>
        <dbReference type="Pfam" id="PF00920"/>
    </source>
</evidence>
<evidence type="ECO:0000259" key="12">
    <source>
        <dbReference type="Pfam" id="PF20946"/>
    </source>
</evidence>
<evidence type="ECO:0000256" key="2">
    <source>
        <dbReference type="ARBA" id="ARBA00022574"/>
    </source>
</evidence>
<dbReference type="Pfam" id="PF00920">
    <property type="entry name" value="ILVD_EDD_N"/>
    <property type="match status" value="1"/>
</dbReference>
<dbReference type="FunFam" id="2.130.10.10:FF:000790">
    <property type="entry name" value="Chromosome segregation protein (SepB)"/>
    <property type="match status" value="1"/>
</dbReference>
<dbReference type="Pfam" id="PF24877">
    <property type="entry name" value="ILV_EDD_C"/>
    <property type="match status" value="1"/>
</dbReference>
<evidence type="ECO:0000256" key="8">
    <source>
        <dbReference type="PROSITE-ProRule" id="PRU00221"/>
    </source>
</evidence>
<keyword evidence="4" id="KW-0677">Repeat</keyword>
<evidence type="ECO:0000256" key="3">
    <source>
        <dbReference type="ARBA" id="ARBA00022723"/>
    </source>
</evidence>
<dbReference type="PROSITE" id="PS50294">
    <property type="entry name" value="WD_REPEATS_REGION"/>
    <property type="match status" value="1"/>
</dbReference>
<protein>
    <submittedName>
        <fullName evidence="15">Uncharacterized protein</fullName>
    </submittedName>
</protein>
<feature type="region of interest" description="Disordered" evidence="9">
    <location>
        <begin position="972"/>
        <end position="1007"/>
    </location>
</feature>
<evidence type="ECO:0000256" key="9">
    <source>
        <dbReference type="SAM" id="MobiDB-lite"/>
    </source>
</evidence>
<dbReference type="SUPFAM" id="SSF143975">
    <property type="entry name" value="IlvD/EDD N-terminal domain-like"/>
    <property type="match status" value="1"/>
</dbReference>
<dbReference type="SUPFAM" id="SSF52016">
    <property type="entry name" value="LeuD/IlvD-like"/>
    <property type="match status" value="1"/>
</dbReference>
<evidence type="ECO:0000256" key="7">
    <source>
        <dbReference type="ARBA" id="ARBA00023239"/>
    </source>
</evidence>
<feature type="region of interest" description="Disordered" evidence="9">
    <location>
        <begin position="1291"/>
        <end position="1310"/>
    </location>
</feature>
<dbReference type="Gene3D" id="2.130.10.10">
    <property type="entry name" value="YVTN repeat-like/Quinoprotein amine dehydrogenase"/>
    <property type="match status" value="2"/>
</dbReference>
<dbReference type="NCBIfam" id="NF004784">
    <property type="entry name" value="PRK06131.1"/>
    <property type="match status" value="1"/>
</dbReference>
<sequence>MVEAETEPNRDYDLSTPITSTSGLRQGLTSYGDAHFSLFLRKVFIKALGYSEDALSRPIVGIINTFSGFNPCHANVPQLIEAAKRGVHLNGGLAVEFPTISVHESFSHPTSMFLRNLMSMDTEEMIKAQPLDACIMIGGCDKTVPAQLMGGISANKPILPLITGPMLPGSHRGQRIGACTDCRNNWAAFRAGEIDVEEISAINEELAPTIGTCGVMGTASTMACITAALGMMPLRGASAPAVSSARVRIAEETGANAVAVAKALRKPQEILTKESFLNAITVLQAIGGSTNAVVHLLAIANRHPDLQGVITLQTFEEIGQRTPLLIDLKPSGDNYMNDFHNAGGMLALLQVLRPLLHLSARTISGQTLGQILDAAPSKKLSFDQHIIRPLSNPLYPSSSLAVLRGNLAPNGAVTKASASKYRSLLSHTGPAVVFENSADLARRIDDPDLPVTKDSVLVLKGIGPIGNPGMPEAGLIPIPKKLAAVGVKDMLRLSDGRMSGTAGGTIVLHISPEAAVPESPFGVIETGDVITCDIESRRLHLEISDEALQARIKLRKEILERESGPVRARQQRRGYRGLYERSVNQAHEGTDFDFLTASDTPGTTVLAYTPDGRRIITGGSNSAIRIYTVDQDGEPKTVDEGVDGHFAIGATNELFLMGAEDGTVWQYDIASGRMGGLLVRCALPVRDIAVSRDGEWAAISSDELSVKVVKIEDMTQVKYLREQSKGTKHVTFDPNGRYVTVSSTDGILYVYSLTEEEPEVVRKLDGVIRKLEPDAEATAKAVWHPDGTAFAVAEATRDIAIYSISEWKKEKSFAGGHSGDITSLSWAPNGTMLASAGADGQIVLWETKTQKILQRYDFGNVINLAWHPTKNSLSFTTSDGELFIYDNFVPKDYESQLRKPLQAAPIFPGPLTEISNNVPRTLAERSKEAIQRAARAGTPDSLDDILGEDDEMRDFVDDDDGAGYAEELNLYGKRPNGHLDDLDGPDNKRVFSGSLQPKAHPPLQPGSTPWAGNRRYLCLNLTGAVWTVDQETHHTVTVEFYDRELHRDFHFTDPYQYDKACLNENGTLFSNNPSDGGPASIFYRPHETWTTRADWRTQLPEGEMVRALALSESYIVAVTTKDYVRVYTLFGTPFRVFRQKSQAVTCAAWRDYIMTIGNGPVAADGRHATLKYTVENVKRDEICQNEDVVALPTGAQLQSVFFSDTGDPCVYDSTGVLAVLQHWRAPGQARWVPLLDTKQLSRLAGGRKEETYWPVAVAQGRFHCIILKGGEKNPYFPRPLLSEFDFQVPISSNPQKDPSESEDAANDGSRFEESFVRGNILLSLFRDLLASTNATAGQRAELARKELEIDKTLLQMLAIECREGEERGMKALELVTMMNDRNGKMMEAAAKVAQRFGRGVLEDKIRDMAERRVMGMGDDDELA</sequence>
<evidence type="ECO:0000259" key="11">
    <source>
        <dbReference type="Pfam" id="PF12341"/>
    </source>
</evidence>
<dbReference type="InterPro" id="IPR001680">
    <property type="entry name" value="WD40_rpt"/>
</dbReference>
<dbReference type="EMBL" id="JAPQKN010000002">
    <property type="protein sequence ID" value="KAJ5169062.1"/>
    <property type="molecule type" value="Genomic_DNA"/>
</dbReference>
<feature type="domain" description="WDHD1/CFT4 helical bundle" evidence="12">
    <location>
        <begin position="1310"/>
        <end position="1414"/>
    </location>
</feature>
<dbReference type="PROSITE" id="PS00886">
    <property type="entry name" value="ILVD_EDD_1"/>
    <property type="match status" value="1"/>
</dbReference>
<dbReference type="InterPro" id="IPR019775">
    <property type="entry name" value="WD40_repeat_CS"/>
</dbReference>
<dbReference type="SUPFAM" id="SSF50978">
    <property type="entry name" value="WD40 repeat-like"/>
    <property type="match status" value="1"/>
</dbReference>
<dbReference type="GeneID" id="81425957"/>
<keyword evidence="7" id="KW-0456">Lyase</keyword>
<dbReference type="GO" id="GO:0016836">
    <property type="term" value="F:hydro-lyase activity"/>
    <property type="evidence" value="ECO:0007669"/>
    <property type="project" value="UniProtKB-ARBA"/>
</dbReference>
<dbReference type="InterPro" id="IPR020558">
    <property type="entry name" value="DiOHA_6PGluconate_deHydtase_CS"/>
</dbReference>
<dbReference type="RefSeq" id="XP_056545523.1">
    <property type="nucleotide sequence ID" value="XM_056686781.1"/>
</dbReference>
<dbReference type="PROSITE" id="PS50082">
    <property type="entry name" value="WD_REPEATS_2"/>
    <property type="match status" value="1"/>
</dbReference>
<organism evidence="15 16">
    <name type="scientific">Penicillium canariense</name>
    <dbReference type="NCBI Taxonomy" id="189055"/>
    <lineage>
        <taxon>Eukaryota</taxon>
        <taxon>Fungi</taxon>
        <taxon>Dikarya</taxon>
        <taxon>Ascomycota</taxon>
        <taxon>Pezizomycotina</taxon>
        <taxon>Eurotiomycetes</taxon>
        <taxon>Eurotiomycetidae</taxon>
        <taxon>Eurotiales</taxon>
        <taxon>Aspergillaceae</taxon>
        <taxon>Penicillium</taxon>
    </lineage>
</organism>
<dbReference type="InterPro" id="IPR052352">
    <property type="entry name" value="Sugar_Degrad_Dehydratases"/>
</dbReference>
<dbReference type="InterPro" id="IPR015943">
    <property type="entry name" value="WD40/YVTN_repeat-like_dom_sf"/>
</dbReference>
<evidence type="ECO:0000256" key="1">
    <source>
        <dbReference type="ARBA" id="ARBA00006486"/>
    </source>
</evidence>
<dbReference type="Pfam" id="PF24817">
    <property type="entry name" value="WD40_WDHD1_1st"/>
    <property type="match status" value="1"/>
</dbReference>
<evidence type="ECO:0000259" key="14">
    <source>
        <dbReference type="Pfam" id="PF24877"/>
    </source>
</evidence>
<dbReference type="Pfam" id="PF20946">
    <property type="entry name" value="Ctf4_C"/>
    <property type="match status" value="1"/>
</dbReference>
<keyword evidence="5" id="KW-0408">Iron</keyword>
<reference evidence="15" key="1">
    <citation type="submission" date="2022-11" db="EMBL/GenBank/DDBJ databases">
        <authorList>
            <person name="Petersen C."/>
        </authorList>
    </citation>
    <scope>NUCLEOTIDE SEQUENCE</scope>
    <source>
        <strain evidence="15">IBT 26290</strain>
    </source>
</reference>
<dbReference type="Proteomes" id="UP001149163">
    <property type="component" value="Unassembled WGS sequence"/>
</dbReference>
<dbReference type="PANTHER" id="PTHR43183">
    <property type="entry name" value="HYPOTHETICAL DIHYDROXYACID DEHYDRATASE (EUROFUNG)-RELATED"/>
    <property type="match status" value="1"/>
</dbReference>
<dbReference type="InterPro" id="IPR057646">
    <property type="entry name" value="WD40_WDHD1_1st"/>
</dbReference>